<organism evidence="3 4">
    <name type="scientific">Streptosporangium canum</name>
    <dbReference type="NCBI Taxonomy" id="324952"/>
    <lineage>
        <taxon>Bacteria</taxon>
        <taxon>Bacillati</taxon>
        <taxon>Actinomycetota</taxon>
        <taxon>Actinomycetes</taxon>
        <taxon>Streptosporangiales</taxon>
        <taxon>Streptosporangiaceae</taxon>
        <taxon>Streptosporangium</taxon>
    </lineage>
</organism>
<feature type="transmembrane region" description="Helical" evidence="1">
    <location>
        <begin position="76"/>
        <end position="97"/>
    </location>
</feature>
<reference evidence="4" key="1">
    <citation type="submission" date="2016-10" db="EMBL/GenBank/DDBJ databases">
        <authorList>
            <person name="Varghese N."/>
            <person name="Submissions S."/>
        </authorList>
    </citation>
    <scope>NUCLEOTIDE SEQUENCE [LARGE SCALE GENOMIC DNA]</scope>
    <source>
        <strain evidence="4">CGMCC 4.2126</strain>
    </source>
</reference>
<dbReference type="GeneID" id="96300836"/>
<keyword evidence="1" id="KW-0812">Transmembrane</keyword>
<dbReference type="Proteomes" id="UP000199111">
    <property type="component" value="Unassembled WGS sequence"/>
</dbReference>
<gene>
    <name evidence="3" type="ORF">SAMN05216275_119116</name>
</gene>
<evidence type="ECO:0000256" key="1">
    <source>
        <dbReference type="SAM" id="Phobius"/>
    </source>
</evidence>
<dbReference type="InterPro" id="IPR025403">
    <property type="entry name" value="TgpA-like_C"/>
</dbReference>
<evidence type="ECO:0000313" key="3">
    <source>
        <dbReference type="EMBL" id="SFK20403.1"/>
    </source>
</evidence>
<feature type="domain" description="Protein-glutamine gamma-glutamyltransferase-like C-terminal" evidence="2">
    <location>
        <begin position="148"/>
        <end position="216"/>
    </location>
</feature>
<evidence type="ECO:0000313" key="4">
    <source>
        <dbReference type="Proteomes" id="UP000199111"/>
    </source>
</evidence>
<proteinExistence type="predicted"/>
<dbReference type="EMBL" id="FOQY01000019">
    <property type="protein sequence ID" value="SFK20403.1"/>
    <property type="molecule type" value="Genomic_DNA"/>
</dbReference>
<evidence type="ECO:0000259" key="2">
    <source>
        <dbReference type="Pfam" id="PF13559"/>
    </source>
</evidence>
<keyword evidence="1" id="KW-0472">Membrane</keyword>
<dbReference type="Pfam" id="PF13559">
    <property type="entry name" value="DUF4129"/>
    <property type="match status" value="1"/>
</dbReference>
<dbReference type="AlphaFoldDB" id="A0A1I3XLI2"/>
<keyword evidence="4" id="KW-1185">Reference proteome</keyword>
<protein>
    <recommendedName>
        <fullName evidence="2">Protein-glutamine gamma-glutamyltransferase-like C-terminal domain-containing protein</fullName>
    </recommendedName>
</protein>
<accession>A0A1I3XLI2</accession>
<sequence length="225" mass="23907">MRRSGSSPTGRWRRWTPFALAVAGLTAVALAADGIRLDGAFDLDVLLPEPPVRSPVPVRSRSADVLPVGEDPTGRFAFWAVIVVGAVLAAPVIVMLVRMLMRSGDRPPAARPAQERPPAAADEMRAALRAALTDLDAGDDPRRAVIACWLRLEHAAARAGTPRMAADTPGDLVTRLLAAHRVSGPALGRLAAAYRQARYAPHEVAESLRGTARRALAEVDAELSP</sequence>
<dbReference type="RefSeq" id="WP_093889501.1">
    <property type="nucleotide sequence ID" value="NZ_FOQY01000019.1"/>
</dbReference>
<keyword evidence="1" id="KW-1133">Transmembrane helix</keyword>
<name>A0A1I3XLI2_9ACTN</name>